<evidence type="ECO:0000313" key="2">
    <source>
        <dbReference type="Proteomes" id="UP000008838"/>
    </source>
</evidence>
<gene>
    <name evidence="1" type="primary">mcrC</name>
    <name evidence="1" type="ordered locus">KRH_07470</name>
</gene>
<dbReference type="STRING" id="378753.KRH_07470"/>
<dbReference type="PIRSF" id="PIRSF003109">
    <property type="entry name" value="McrC"/>
    <property type="match status" value="1"/>
</dbReference>
<reference evidence="1 2" key="1">
    <citation type="journal article" date="2008" name="J. Bacteriol.">
        <title>Complete genome sequence of the soil actinomycete Kocuria rhizophila.</title>
        <authorList>
            <person name="Takarada H."/>
            <person name="Sekine M."/>
            <person name="Kosugi H."/>
            <person name="Matsuo Y."/>
            <person name="Fujisawa T."/>
            <person name="Omata S."/>
            <person name="Kishi E."/>
            <person name="Shimizu A."/>
            <person name="Tsukatani N."/>
            <person name="Tanikawa S."/>
            <person name="Fujita N."/>
            <person name="Harayama S."/>
        </authorList>
    </citation>
    <scope>NUCLEOTIDE SEQUENCE [LARGE SCALE GENOMIC DNA]</scope>
    <source>
        <strain evidence="2">ATCC 9341 / DSM 348 / NBRC 103217 / DC2201</strain>
    </source>
</reference>
<dbReference type="OrthoDB" id="9786961at2"/>
<dbReference type="EMBL" id="AP009152">
    <property type="protein sequence ID" value="BAG29094.1"/>
    <property type="molecule type" value="Genomic_DNA"/>
</dbReference>
<protein>
    <submittedName>
        <fullName evidence="1">Putative McrC protein</fullName>
    </submittedName>
</protein>
<dbReference type="InterPro" id="IPR014407">
    <property type="entry name" value="McrC_bac"/>
</dbReference>
<sequence length="348" mass="39059">MKDRTATIRNIYVMLAYAFRAIRTPDASDVGTEEFTHIHDLFAEILAQGVSAQVKRGVHHDYLRRDEQLTTVRGRIDVTATMVARAVTPGSVSCIFDTYEPDTPFNQALKSVMVLLIRHGEVGQRRKDALRRLLPYLDAVTLVSPRSIRWEKFTCHRRNAAYRILLGVCQLVVEGLLPTENSGDTQLAEWLSEEAMSALYERFLREYYAFHHPELSPTARHVAWDYDPVTAVGADQLPAMRTDVTLTSGTRTLIIDAKYYSQPLTSGAYGKLTVHSANLYQMLSYIKNADVSNDGTVSGLLLYARTDAPAQPDVDVVIQGNRLGARTLDLAAPWPDLRHELEAQLAWL</sequence>
<dbReference type="Proteomes" id="UP000008838">
    <property type="component" value="Chromosome"/>
</dbReference>
<dbReference type="PANTHER" id="PTHR38733">
    <property type="entry name" value="PROTEIN MCRC"/>
    <property type="match status" value="1"/>
</dbReference>
<dbReference type="KEGG" id="krh:KRH_07470"/>
<keyword evidence="2" id="KW-1185">Reference proteome</keyword>
<evidence type="ECO:0000313" key="1">
    <source>
        <dbReference type="EMBL" id="BAG29094.1"/>
    </source>
</evidence>
<dbReference type="Pfam" id="PF10117">
    <property type="entry name" value="McrBC"/>
    <property type="match status" value="1"/>
</dbReference>
<organism evidence="1 2">
    <name type="scientific">Kocuria rhizophila (strain ATCC 9341 / DSM 348 / NBRC 103217 / DC2201)</name>
    <dbReference type="NCBI Taxonomy" id="378753"/>
    <lineage>
        <taxon>Bacteria</taxon>
        <taxon>Bacillati</taxon>
        <taxon>Actinomycetota</taxon>
        <taxon>Actinomycetes</taxon>
        <taxon>Micrococcales</taxon>
        <taxon>Micrococcaceae</taxon>
        <taxon>Kocuria</taxon>
    </lineage>
</organism>
<dbReference type="InterPro" id="IPR019292">
    <property type="entry name" value="McrC"/>
</dbReference>
<name>B2GJY9_KOCRD</name>
<dbReference type="REBASE" id="20206">
    <property type="entry name" value="KrhMcrBCP"/>
</dbReference>
<dbReference type="HOGENOM" id="CLU_065564_0_0_11"/>
<dbReference type="NCBIfam" id="NF007277">
    <property type="entry name" value="PRK09736.1"/>
    <property type="match status" value="1"/>
</dbReference>
<proteinExistence type="predicted"/>
<dbReference type="AlphaFoldDB" id="B2GJY9"/>
<dbReference type="PANTHER" id="PTHR38733:SF1">
    <property type="entry name" value="TYPE IV METHYL-DIRECTED RESTRICTION ENZYME ECOKMCRBC"/>
    <property type="match status" value="1"/>
</dbReference>
<dbReference type="GO" id="GO:0009307">
    <property type="term" value="P:DNA restriction-modification system"/>
    <property type="evidence" value="ECO:0007669"/>
    <property type="project" value="InterPro"/>
</dbReference>
<dbReference type="eggNOG" id="COG4268">
    <property type="taxonomic scope" value="Bacteria"/>
</dbReference>
<accession>B2GJY9</accession>